<keyword evidence="1" id="KW-0614">Plasmid</keyword>
<accession>A0ABX5R6S1</accession>
<geneLocation type="plasmid" evidence="2">
    <name>pcfs1934</name>
</geneLocation>
<name>A0ABX5R6S1_9GAMM</name>
<evidence type="ECO:0000313" key="1">
    <source>
        <dbReference type="EMBL" id="QAX81357.1"/>
    </source>
</evidence>
<evidence type="ECO:0000313" key="2">
    <source>
        <dbReference type="Proteomes" id="UP000288804"/>
    </source>
</evidence>
<sequence length="144" mass="16061">MRINLATKALMVALTLGTVSTLGIWGSANAQGPINRYQGMTSEQQIAVDKVYIEYEKTMSSLQQQLIIKQAEFDALSYGDTSQNTEKAQSLIREIGELNAKLYATRSGMRSKLEASGGYYPDRGMMRGHHGRGMMNSDYYDSCW</sequence>
<dbReference type="RefSeq" id="WP_129199602.1">
    <property type="nucleotide sequence ID" value="NZ_CABHXI010000052.1"/>
</dbReference>
<proteinExistence type="predicted"/>
<dbReference type="Gene3D" id="1.20.120.1490">
    <property type="match status" value="1"/>
</dbReference>
<organism evidence="1 2">
    <name type="scientific">Yersinia hibernica</name>
    <dbReference type="NCBI Taxonomy" id="2339259"/>
    <lineage>
        <taxon>Bacteria</taxon>
        <taxon>Pseudomonadati</taxon>
        <taxon>Pseudomonadota</taxon>
        <taxon>Gammaproteobacteria</taxon>
        <taxon>Enterobacterales</taxon>
        <taxon>Yersiniaceae</taxon>
        <taxon>Yersinia</taxon>
    </lineage>
</organism>
<dbReference type="Proteomes" id="UP000288804">
    <property type="component" value="Plasmid pCFS1934"/>
</dbReference>
<gene>
    <name evidence="1" type="ORF">D5F51_22525</name>
</gene>
<keyword evidence="2" id="KW-1185">Reference proteome</keyword>
<dbReference type="EMBL" id="CP032488">
    <property type="protein sequence ID" value="QAX81357.1"/>
    <property type="molecule type" value="Genomic_DNA"/>
</dbReference>
<evidence type="ECO:0008006" key="3">
    <source>
        <dbReference type="Google" id="ProtNLM"/>
    </source>
</evidence>
<protein>
    <recommendedName>
        <fullName evidence="3">Zinc resistance-associated protein</fullName>
    </recommendedName>
</protein>
<reference evidence="2" key="1">
    <citation type="submission" date="2018-09" db="EMBL/GenBank/DDBJ databases">
        <title>Yersinia hibernicus sp. nov.</title>
        <authorList>
            <person name="Nguyen S.V."/>
            <person name="Mundanda D.M."/>
            <person name="Anes J."/>
            <person name="Fanning S."/>
        </authorList>
    </citation>
    <scope>NUCLEOTIDE SEQUENCE [LARGE SCALE GENOMIC DNA]</scope>
    <source>
        <strain evidence="2">CFS1934</strain>
        <plasmid evidence="2">pcfs1934</plasmid>
    </source>
</reference>